<evidence type="ECO:0000256" key="1">
    <source>
        <dbReference type="SAM" id="MobiDB-lite"/>
    </source>
</evidence>
<reference evidence="3 4" key="1">
    <citation type="submission" date="2018-10" db="EMBL/GenBank/DDBJ databases">
        <authorList>
            <person name="Li J."/>
        </authorList>
    </citation>
    <scope>NUCLEOTIDE SEQUENCE [LARGE SCALE GENOMIC DNA]</scope>
    <source>
        <strain evidence="3 4">IF 016277</strain>
    </source>
</reference>
<comment type="caution">
    <text evidence="3">The sequence shown here is derived from an EMBL/GenBank/DDBJ whole genome shotgun (WGS) entry which is preliminary data.</text>
</comment>
<name>A0A3L7AB96_9MICO</name>
<dbReference type="PROSITE" id="PS51677">
    <property type="entry name" value="NODB"/>
    <property type="match status" value="1"/>
</dbReference>
<protein>
    <submittedName>
        <fullName evidence="3">Polysaccharide deacetylase family protein</fullName>
    </submittedName>
</protein>
<sequence length="282" mass="30150">MRTTSALSVAGVLAAVLLVTGGCAVHPDGWDASPSASASTPSSHGASHSPSQSPSGSPSGDPSGLPSAQLPLPTTKVPLPPGTLTGLPKGGNYLAWTVDDGADPEVVDAYVDFAKRTGTRLTFFINGQYPSWTRVADKLRPLVQSGQIQIGNHTWDHPALTKISDQQIRDELTKNDEFIEKTFGVSAKPYYRPPFGFHNAHTDAVAASIGYTVPVLWYGSLSDSGLITPDQVVSFANQWFLPGHIVIGHANHAPVTQVFDQLEKIVQERGLRTVTLRDIYQS</sequence>
<dbReference type="GO" id="GO:0005975">
    <property type="term" value="P:carbohydrate metabolic process"/>
    <property type="evidence" value="ECO:0007669"/>
    <property type="project" value="InterPro"/>
</dbReference>
<organism evidence="3 4">
    <name type="scientific">Mycetocola tolaasinivorans</name>
    <dbReference type="NCBI Taxonomy" id="76635"/>
    <lineage>
        <taxon>Bacteria</taxon>
        <taxon>Bacillati</taxon>
        <taxon>Actinomycetota</taxon>
        <taxon>Actinomycetes</taxon>
        <taxon>Micrococcales</taxon>
        <taxon>Microbacteriaceae</taxon>
        <taxon>Mycetocola</taxon>
    </lineage>
</organism>
<dbReference type="AlphaFoldDB" id="A0A3L7AB96"/>
<dbReference type="RefSeq" id="WP_121647895.1">
    <property type="nucleotide sequence ID" value="NZ_RCUX01000003.1"/>
</dbReference>
<dbReference type="Gene3D" id="3.20.20.370">
    <property type="entry name" value="Glycoside hydrolase/deacetylase"/>
    <property type="match status" value="1"/>
</dbReference>
<dbReference type="InterPro" id="IPR050248">
    <property type="entry name" value="Polysacc_deacetylase_ArnD"/>
</dbReference>
<feature type="region of interest" description="Disordered" evidence="1">
    <location>
        <begin position="32"/>
        <end position="84"/>
    </location>
</feature>
<gene>
    <name evidence="3" type="ORF">D9V32_05375</name>
</gene>
<dbReference type="Pfam" id="PF01522">
    <property type="entry name" value="Polysacc_deac_1"/>
    <property type="match status" value="1"/>
</dbReference>
<evidence type="ECO:0000259" key="2">
    <source>
        <dbReference type="PROSITE" id="PS51677"/>
    </source>
</evidence>
<dbReference type="InterPro" id="IPR011330">
    <property type="entry name" value="Glyco_hydro/deAcase_b/a-brl"/>
</dbReference>
<dbReference type="InterPro" id="IPR002509">
    <property type="entry name" value="NODB_dom"/>
</dbReference>
<dbReference type="PANTHER" id="PTHR10587">
    <property type="entry name" value="GLYCOSYL TRANSFERASE-RELATED"/>
    <property type="match status" value="1"/>
</dbReference>
<evidence type="ECO:0000313" key="4">
    <source>
        <dbReference type="Proteomes" id="UP000272503"/>
    </source>
</evidence>
<dbReference type="EMBL" id="RCUX01000003">
    <property type="protein sequence ID" value="RLP77090.1"/>
    <property type="molecule type" value="Genomic_DNA"/>
</dbReference>
<dbReference type="CDD" id="cd10917">
    <property type="entry name" value="CE4_NodB_like_6s_7s"/>
    <property type="match status" value="1"/>
</dbReference>
<dbReference type="OrthoDB" id="9763050at2"/>
<proteinExistence type="predicted"/>
<evidence type="ECO:0000313" key="3">
    <source>
        <dbReference type="EMBL" id="RLP77090.1"/>
    </source>
</evidence>
<dbReference type="Proteomes" id="UP000272503">
    <property type="component" value="Unassembled WGS sequence"/>
</dbReference>
<accession>A0A3L7AB96</accession>
<feature type="domain" description="NodB homology" evidence="2">
    <location>
        <begin position="92"/>
        <end position="274"/>
    </location>
</feature>
<dbReference type="SUPFAM" id="SSF88713">
    <property type="entry name" value="Glycoside hydrolase/deacetylase"/>
    <property type="match status" value="1"/>
</dbReference>
<keyword evidence="4" id="KW-1185">Reference proteome</keyword>
<dbReference type="PROSITE" id="PS51257">
    <property type="entry name" value="PROKAR_LIPOPROTEIN"/>
    <property type="match status" value="1"/>
</dbReference>
<dbReference type="GO" id="GO:0016810">
    <property type="term" value="F:hydrolase activity, acting on carbon-nitrogen (but not peptide) bonds"/>
    <property type="evidence" value="ECO:0007669"/>
    <property type="project" value="InterPro"/>
</dbReference>